<organism evidence="2 3">
    <name type="scientific">Roseomonas alba</name>
    <dbReference type="NCBI Taxonomy" id="2846776"/>
    <lineage>
        <taxon>Bacteria</taxon>
        <taxon>Pseudomonadati</taxon>
        <taxon>Pseudomonadota</taxon>
        <taxon>Alphaproteobacteria</taxon>
        <taxon>Acetobacterales</taxon>
        <taxon>Roseomonadaceae</taxon>
        <taxon>Roseomonas</taxon>
    </lineage>
</organism>
<evidence type="ECO:0000259" key="1">
    <source>
        <dbReference type="Pfam" id="PF06568"/>
    </source>
</evidence>
<dbReference type="InterPro" id="IPR009506">
    <property type="entry name" value="YjiS-like"/>
</dbReference>
<accession>A0ABS7A4V5</accession>
<dbReference type="RefSeq" id="WP_219761947.1">
    <property type="nucleotide sequence ID" value="NZ_JAHYBZ010000002.1"/>
</dbReference>
<evidence type="ECO:0000313" key="3">
    <source>
        <dbReference type="Proteomes" id="UP001196565"/>
    </source>
</evidence>
<keyword evidence="3" id="KW-1185">Reference proteome</keyword>
<protein>
    <submittedName>
        <fullName evidence="2">DUF1127 domain-containing protein</fullName>
    </submittedName>
</protein>
<comment type="caution">
    <text evidence="2">The sequence shown here is derived from an EMBL/GenBank/DDBJ whole genome shotgun (WGS) entry which is preliminary data.</text>
</comment>
<dbReference type="Pfam" id="PF06568">
    <property type="entry name" value="YjiS-like"/>
    <property type="match status" value="1"/>
</dbReference>
<name>A0ABS7A4V5_9PROT</name>
<evidence type="ECO:0000313" key="2">
    <source>
        <dbReference type="EMBL" id="MBW6397323.1"/>
    </source>
</evidence>
<proteinExistence type="predicted"/>
<feature type="domain" description="YjiS-like" evidence="1">
    <location>
        <begin position="23"/>
        <end position="52"/>
    </location>
</feature>
<dbReference type="Proteomes" id="UP001196565">
    <property type="component" value="Unassembled WGS sequence"/>
</dbReference>
<dbReference type="EMBL" id="JAHYBZ010000002">
    <property type="protein sequence ID" value="MBW6397323.1"/>
    <property type="molecule type" value="Genomic_DNA"/>
</dbReference>
<gene>
    <name evidence="2" type="ORF">KPL78_05645</name>
</gene>
<reference evidence="2 3" key="1">
    <citation type="submission" date="2021-07" db="EMBL/GenBank/DDBJ databases">
        <authorList>
            <person name="So Y."/>
        </authorList>
    </citation>
    <scope>NUCLEOTIDE SEQUENCE [LARGE SCALE GENOMIC DNA]</scope>
    <source>
        <strain evidence="2 3">HJA6</strain>
    </source>
</reference>
<sequence>MITRSEGWTVPYAPRKAGVLETLLAAVAAAMERHRQRARLATLEPRLLRDIGATLDEAQREASKPCWRR</sequence>